<dbReference type="RefSeq" id="WP_183251683.1">
    <property type="nucleotide sequence ID" value="NZ_BAAAFF010000004.1"/>
</dbReference>
<dbReference type="InterPro" id="IPR006311">
    <property type="entry name" value="TAT_signal"/>
</dbReference>
<protein>
    <recommendedName>
        <fullName evidence="4">N-acetylneuraminate epimerase</fullName>
    </recommendedName>
</protein>
<feature type="signal peptide" evidence="1">
    <location>
        <begin position="1"/>
        <end position="25"/>
    </location>
</feature>
<proteinExistence type="predicted"/>
<dbReference type="SUPFAM" id="SSF117281">
    <property type="entry name" value="Kelch motif"/>
    <property type="match status" value="1"/>
</dbReference>
<dbReference type="Pfam" id="PF01344">
    <property type="entry name" value="Kelch_1"/>
    <property type="match status" value="1"/>
</dbReference>
<name>A0A7W8MFN9_9CAUL</name>
<evidence type="ECO:0000313" key="2">
    <source>
        <dbReference type="EMBL" id="MBB5290804.1"/>
    </source>
</evidence>
<keyword evidence="1" id="KW-0732">Signal</keyword>
<dbReference type="InterPro" id="IPR006652">
    <property type="entry name" value="Kelch_1"/>
</dbReference>
<comment type="caution">
    <text evidence="2">The sequence shown here is derived from an EMBL/GenBank/DDBJ whole genome shotgun (WGS) entry which is preliminary data.</text>
</comment>
<feature type="chain" id="PRO_5031071454" description="N-acetylneuraminate epimerase" evidence="1">
    <location>
        <begin position="26"/>
        <end position="345"/>
    </location>
</feature>
<accession>A0A7W8MFN9</accession>
<dbReference type="AlphaFoldDB" id="A0A7W8MFN9"/>
<dbReference type="InterPro" id="IPR015915">
    <property type="entry name" value="Kelch-typ_b-propeller"/>
</dbReference>
<evidence type="ECO:0008006" key="4">
    <source>
        <dbReference type="Google" id="ProtNLM"/>
    </source>
</evidence>
<keyword evidence="3" id="KW-1185">Reference proteome</keyword>
<gene>
    <name evidence="2" type="ORF">HNQ67_000300</name>
</gene>
<sequence length="345" mass="35807">MNTLDRRAFVAAAGASAAVPFTAWAQADGSEWRTMPALPWAVQEIYCAVSKGAIVTAGGLRRVGGVTEIEDRMARWVPGAPGWTEGPRLPAPRHHPMIIADAAGRVFALGGYGRSEAGDWTSMTEVWALDGDRWIEAGQLPEPLSETVGAELGGRIHLVTGRSPGGRNGQWNDQVDVATHRVFLPGEGRWETAAPCPMARNSAAGAVLNETLWVAGGRRVSGGGTGRLDRYDPVADRWDTLTPIPPSPETGQQVGGGLAMAALSGKLVAFGGEWFAPGGGGGGGGVFAETWIYDPAVDRWDAGPAMRTPRHGLAAAAVDGVIYAIAGGEVVSGGRASGVVEALSL</sequence>
<reference evidence="2 3" key="1">
    <citation type="submission" date="2020-08" db="EMBL/GenBank/DDBJ databases">
        <title>Genomic Encyclopedia of Type Strains, Phase IV (KMG-IV): sequencing the most valuable type-strain genomes for metagenomic binning, comparative biology and taxonomic classification.</title>
        <authorList>
            <person name="Goeker M."/>
        </authorList>
    </citation>
    <scope>NUCLEOTIDE SEQUENCE [LARGE SCALE GENOMIC DNA]</scope>
    <source>
        <strain evidence="2 3">DSM 25335</strain>
    </source>
</reference>
<dbReference type="PROSITE" id="PS51318">
    <property type="entry name" value="TAT"/>
    <property type="match status" value="1"/>
</dbReference>
<dbReference type="PANTHER" id="PTHR45632">
    <property type="entry name" value="LD33804P"/>
    <property type="match status" value="1"/>
</dbReference>
<dbReference type="EMBL" id="JACHFZ010000001">
    <property type="protein sequence ID" value="MBB5290804.1"/>
    <property type="molecule type" value="Genomic_DNA"/>
</dbReference>
<dbReference type="Proteomes" id="UP000566663">
    <property type="component" value="Unassembled WGS sequence"/>
</dbReference>
<dbReference type="SMART" id="SM00612">
    <property type="entry name" value="Kelch"/>
    <property type="match status" value="3"/>
</dbReference>
<dbReference type="Gene3D" id="2.120.10.80">
    <property type="entry name" value="Kelch-type beta propeller"/>
    <property type="match status" value="2"/>
</dbReference>
<organism evidence="2 3">
    <name type="scientific">Brevundimonas basaltis</name>
    <dbReference type="NCBI Taxonomy" id="472166"/>
    <lineage>
        <taxon>Bacteria</taxon>
        <taxon>Pseudomonadati</taxon>
        <taxon>Pseudomonadota</taxon>
        <taxon>Alphaproteobacteria</taxon>
        <taxon>Caulobacterales</taxon>
        <taxon>Caulobacteraceae</taxon>
        <taxon>Brevundimonas</taxon>
    </lineage>
</organism>
<evidence type="ECO:0000313" key="3">
    <source>
        <dbReference type="Proteomes" id="UP000566663"/>
    </source>
</evidence>
<evidence type="ECO:0000256" key="1">
    <source>
        <dbReference type="SAM" id="SignalP"/>
    </source>
</evidence>